<dbReference type="AlphaFoldDB" id="A0A8S1GWH2"/>
<proteinExistence type="predicted"/>
<evidence type="ECO:0000313" key="2">
    <source>
        <dbReference type="Proteomes" id="UP000835052"/>
    </source>
</evidence>
<reference evidence="1" key="1">
    <citation type="submission" date="2020-10" db="EMBL/GenBank/DDBJ databases">
        <authorList>
            <person name="Kikuchi T."/>
        </authorList>
    </citation>
    <scope>NUCLEOTIDE SEQUENCE</scope>
    <source>
        <strain evidence="1">NKZ352</strain>
    </source>
</reference>
<sequence length="106" mass="11983">MARAVAHGKTTPRVFLHLLCKHVNGSEWIAVATTSCPQERNVVQARQENFSVEICNGRTTVWPRKQPKEAQIGADRCARAHTRRRVRCSATVFHSMLLFPETNSQV</sequence>
<dbReference type="Proteomes" id="UP000835052">
    <property type="component" value="Unassembled WGS sequence"/>
</dbReference>
<evidence type="ECO:0000313" key="1">
    <source>
        <dbReference type="EMBL" id="CAD6187143.1"/>
    </source>
</evidence>
<name>A0A8S1GWH2_9PELO</name>
<keyword evidence="2" id="KW-1185">Reference proteome</keyword>
<accession>A0A8S1GWH2</accession>
<comment type="caution">
    <text evidence="1">The sequence shown here is derived from an EMBL/GenBank/DDBJ whole genome shotgun (WGS) entry which is preliminary data.</text>
</comment>
<gene>
    <name evidence="1" type="ORF">CAUJ_LOCUS3062</name>
</gene>
<protein>
    <submittedName>
        <fullName evidence="1">Uncharacterized protein</fullName>
    </submittedName>
</protein>
<dbReference type="EMBL" id="CAJGYM010000006">
    <property type="protein sequence ID" value="CAD6187143.1"/>
    <property type="molecule type" value="Genomic_DNA"/>
</dbReference>
<organism evidence="1 2">
    <name type="scientific">Caenorhabditis auriculariae</name>
    <dbReference type="NCBI Taxonomy" id="2777116"/>
    <lineage>
        <taxon>Eukaryota</taxon>
        <taxon>Metazoa</taxon>
        <taxon>Ecdysozoa</taxon>
        <taxon>Nematoda</taxon>
        <taxon>Chromadorea</taxon>
        <taxon>Rhabditida</taxon>
        <taxon>Rhabditina</taxon>
        <taxon>Rhabditomorpha</taxon>
        <taxon>Rhabditoidea</taxon>
        <taxon>Rhabditidae</taxon>
        <taxon>Peloderinae</taxon>
        <taxon>Caenorhabditis</taxon>
    </lineage>
</organism>